<evidence type="ECO:0000313" key="2">
    <source>
        <dbReference type="EMBL" id="CEM25372.1"/>
    </source>
</evidence>
<accession>A0A0G4GA07</accession>
<gene>
    <name evidence="2" type="ORF">Cvel_20813</name>
</gene>
<name>A0A0G4GA07_9ALVE</name>
<feature type="region of interest" description="Disordered" evidence="1">
    <location>
        <begin position="84"/>
        <end position="104"/>
    </location>
</feature>
<reference evidence="2" key="1">
    <citation type="submission" date="2014-11" db="EMBL/GenBank/DDBJ databases">
        <authorList>
            <person name="Otto D Thomas"/>
            <person name="Naeem Raeece"/>
        </authorList>
    </citation>
    <scope>NUCLEOTIDE SEQUENCE</scope>
</reference>
<protein>
    <submittedName>
        <fullName evidence="2">Uncharacterized protein</fullName>
    </submittedName>
</protein>
<proteinExistence type="predicted"/>
<feature type="region of interest" description="Disordered" evidence="1">
    <location>
        <begin position="1"/>
        <end position="57"/>
    </location>
</feature>
<sequence>MDGWASSKYAISTDRGREPWARPPGRLGTDKYGTPIFGSRGEEAQKGKKWKDRKAEPAWTVQKAREERLQKDLEAMHLHWQERHTESQRVMKDREQSVRECHRRSENPKRPKLIDWYYMEEKLSVEVVISRSLMYIGGAVRSAKSGPLYDHPAVLFNRQRDFLIEKLMKQDFESEEDFN</sequence>
<evidence type="ECO:0000256" key="1">
    <source>
        <dbReference type="SAM" id="MobiDB-lite"/>
    </source>
</evidence>
<dbReference type="AlphaFoldDB" id="A0A0G4GA07"/>
<dbReference type="VEuPathDB" id="CryptoDB:Cvel_20813"/>
<organism evidence="2">
    <name type="scientific">Chromera velia CCMP2878</name>
    <dbReference type="NCBI Taxonomy" id="1169474"/>
    <lineage>
        <taxon>Eukaryota</taxon>
        <taxon>Sar</taxon>
        <taxon>Alveolata</taxon>
        <taxon>Colpodellida</taxon>
        <taxon>Chromeraceae</taxon>
        <taxon>Chromera</taxon>
    </lineage>
</organism>
<dbReference type="EMBL" id="CDMZ01000996">
    <property type="protein sequence ID" value="CEM25372.1"/>
    <property type="molecule type" value="Genomic_DNA"/>
</dbReference>